<keyword evidence="1" id="KW-0472">Membrane</keyword>
<reference evidence="3 4" key="1">
    <citation type="submission" date="2018-08" db="EMBL/GenBank/DDBJ databases">
        <title>Pallidiluteibacterium maritimus gen. nov., sp. nov., isolated from coastal sediment.</title>
        <authorList>
            <person name="Zhou L.Y."/>
        </authorList>
    </citation>
    <scope>NUCLEOTIDE SEQUENCE [LARGE SCALE GENOMIC DNA]</scope>
    <source>
        <strain evidence="3 4">XSD2</strain>
    </source>
</reference>
<gene>
    <name evidence="3" type="ORF">D1614_12905</name>
</gene>
<keyword evidence="1" id="KW-0812">Transmembrane</keyword>
<comment type="caution">
    <text evidence="3">The sequence shown here is derived from an EMBL/GenBank/DDBJ whole genome shotgun (WGS) entry which is preliminary data.</text>
</comment>
<evidence type="ECO:0000259" key="2">
    <source>
        <dbReference type="Pfam" id="PF11127"/>
    </source>
</evidence>
<organism evidence="3 4">
    <name type="scientific">Maribellus luteus</name>
    <dbReference type="NCBI Taxonomy" id="2305463"/>
    <lineage>
        <taxon>Bacteria</taxon>
        <taxon>Pseudomonadati</taxon>
        <taxon>Bacteroidota</taxon>
        <taxon>Bacteroidia</taxon>
        <taxon>Marinilabiliales</taxon>
        <taxon>Prolixibacteraceae</taxon>
        <taxon>Maribellus</taxon>
    </lineage>
</organism>
<feature type="domain" description="Inner membrane protein YgaP-like transmembrane" evidence="2">
    <location>
        <begin position="4"/>
        <end position="57"/>
    </location>
</feature>
<evidence type="ECO:0000313" key="4">
    <source>
        <dbReference type="Proteomes" id="UP000265926"/>
    </source>
</evidence>
<name>A0A399T275_9BACT</name>
<dbReference type="Gene3D" id="6.10.140.1340">
    <property type="match status" value="1"/>
</dbReference>
<keyword evidence="1" id="KW-1133">Transmembrane helix</keyword>
<dbReference type="InterPro" id="IPR021309">
    <property type="entry name" value="YgaP-like_TM"/>
</dbReference>
<proteinExistence type="predicted"/>
<dbReference type="AlphaFoldDB" id="A0A399T275"/>
<dbReference type="OrthoDB" id="9799383at2"/>
<evidence type="ECO:0000313" key="3">
    <source>
        <dbReference type="EMBL" id="RIJ48063.1"/>
    </source>
</evidence>
<keyword evidence="4" id="KW-1185">Reference proteome</keyword>
<sequence length="61" mass="6907">MMRERIIRGVAGTFVLTSLLLAIFVHIYWLGLAAFVGLNLFQSSLTKFCPLEYFLKKAGIQ</sequence>
<dbReference type="EMBL" id="QWGR01000006">
    <property type="protein sequence ID" value="RIJ48063.1"/>
    <property type="molecule type" value="Genomic_DNA"/>
</dbReference>
<feature type="transmembrane region" description="Helical" evidence="1">
    <location>
        <begin position="12"/>
        <end position="38"/>
    </location>
</feature>
<dbReference type="Pfam" id="PF11127">
    <property type="entry name" value="YgaP-like_TM"/>
    <property type="match status" value="1"/>
</dbReference>
<accession>A0A399T275</accession>
<protein>
    <submittedName>
        <fullName evidence="3">DUF2892 domain-containing protein</fullName>
    </submittedName>
</protein>
<dbReference type="Proteomes" id="UP000265926">
    <property type="component" value="Unassembled WGS sequence"/>
</dbReference>
<evidence type="ECO:0000256" key="1">
    <source>
        <dbReference type="SAM" id="Phobius"/>
    </source>
</evidence>